<dbReference type="NCBIfam" id="TIGR03954">
    <property type="entry name" value="integ_memb_HG"/>
    <property type="match status" value="1"/>
</dbReference>
<dbReference type="Pfam" id="PF12823">
    <property type="entry name" value="DUF3817"/>
    <property type="match status" value="1"/>
</dbReference>
<evidence type="ECO:0000256" key="2">
    <source>
        <dbReference type="ARBA" id="ARBA00022475"/>
    </source>
</evidence>
<comment type="caution">
    <text evidence="8">The sequence shown here is derived from an EMBL/GenBank/DDBJ whole genome shotgun (WGS) entry which is preliminary data.</text>
</comment>
<reference evidence="8 9" key="1">
    <citation type="submission" date="2023-07" db="EMBL/GenBank/DDBJ databases">
        <title>Genomic Encyclopedia of Type Strains, Phase IV (KMG-IV): sequencing the most valuable type-strain genomes for metagenomic binning, comparative biology and taxonomic classification.</title>
        <authorList>
            <person name="Goeker M."/>
        </authorList>
    </citation>
    <scope>NUCLEOTIDE SEQUENCE [LARGE SCALE GENOMIC DNA]</scope>
    <source>
        <strain evidence="8 9">DSM 19598</strain>
    </source>
</reference>
<feature type="transmembrane region" description="Helical" evidence="6">
    <location>
        <begin position="45"/>
        <end position="66"/>
    </location>
</feature>
<proteinExistence type="predicted"/>
<name>A0ABU0FT72_9BACI</name>
<evidence type="ECO:0000256" key="6">
    <source>
        <dbReference type="SAM" id="Phobius"/>
    </source>
</evidence>
<gene>
    <name evidence="8" type="ORF">J2S25_001320</name>
</gene>
<keyword evidence="5 6" id="KW-0472">Membrane</keyword>
<evidence type="ECO:0000259" key="7">
    <source>
        <dbReference type="Pfam" id="PF12823"/>
    </source>
</evidence>
<accession>A0ABU0FT72</accession>
<evidence type="ECO:0000313" key="9">
    <source>
        <dbReference type="Proteomes" id="UP001242313"/>
    </source>
</evidence>
<evidence type="ECO:0000256" key="5">
    <source>
        <dbReference type="ARBA" id="ARBA00023136"/>
    </source>
</evidence>
<dbReference type="Proteomes" id="UP001242313">
    <property type="component" value="Unassembled WGS sequence"/>
</dbReference>
<protein>
    <submittedName>
        <fullName evidence="8">Integral membrane protein</fullName>
    </submittedName>
</protein>
<feature type="transmembrane region" description="Helical" evidence="6">
    <location>
        <begin position="72"/>
        <end position="91"/>
    </location>
</feature>
<keyword evidence="9" id="KW-1185">Reference proteome</keyword>
<dbReference type="InterPro" id="IPR023845">
    <property type="entry name" value="DUF3817_TM"/>
</dbReference>
<evidence type="ECO:0000313" key="8">
    <source>
        <dbReference type="EMBL" id="MDQ0413117.1"/>
    </source>
</evidence>
<keyword evidence="4 6" id="KW-1133">Transmembrane helix</keyword>
<dbReference type="PANTHER" id="PTHR40077:SF1">
    <property type="entry name" value="MEMBRANE PROTEIN"/>
    <property type="match status" value="1"/>
</dbReference>
<evidence type="ECO:0000256" key="1">
    <source>
        <dbReference type="ARBA" id="ARBA00004651"/>
    </source>
</evidence>
<keyword evidence="2" id="KW-1003">Cell membrane</keyword>
<dbReference type="EMBL" id="JAUSUN010000006">
    <property type="protein sequence ID" value="MDQ0413117.1"/>
    <property type="molecule type" value="Genomic_DNA"/>
</dbReference>
<evidence type="ECO:0000256" key="3">
    <source>
        <dbReference type="ARBA" id="ARBA00022692"/>
    </source>
</evidence>
<feature type="domain" description="DUF3817" evidence="7">
    <location>
        <begin position="10"/>
        <end position="96"/>
    </location>
</feature>
<organism evidence="8 9">
    <name type="scientific">Mesobacillus stamsii</name>
    <dbReference type="NCBI Taxonomy" id="225347"/>
    <lineage>
        <taxon>Bacteria</taxon>
        <taxon>Bacillati</taxon>
        <taxon>Bacillota</taxon>
        <taxon>Bacilli</taxon>
        <taxon>Bacillales</taxon>
        <taxon>Bacillaceae</taxon>
        <taxon>Mesobacillus</taxon>
    </lineage>
</organism>
<dbReference type="PANTHER" id="PTHR40077">
    <property type="entry name" value="MEMBRANE PROTEIN-RELATED"/>
    <property type="match status" value="1"/>
</dbReference>
<feature type="transmembrane region" description="Helical" evidence="6">
    <location>
        <begin position="12"/>
        <end position="33"/>
    </location>
</feature>
<evidence type="ECO:0000256" key="4">
    <source>
        <dbReference type="ARBA" id="ARBA00022989"/>
    </source>
</evidence>
<comment type="subcellular location">
    <subcellularLocation>
        <location evidence="1">Cell membrane</location>
        <topology evidence="1">Multi-pass membrane protein</topology>
    </subcellularLocation>
</comment>
<keyword evidence="3 6" id="KW-0812">Transmembrane</keyword>
<sequence length="108" mass="12296">MLNLKETVINRFRLMGLIEGGSLLVLVFLAMPLKYWAGFPQAVRLVGSLHGLLFILYVTMIIYTTVKVRWSFVWIGSAFAAAFIPFGNIILDRFLQKSFLIKKGSIRK</sequence>